<accession>A0A0W0VTB5</accession>
<keyword evidence="1" id="KW-0378">Hydrolase</keyword>
<dbReference type="GO" id="GO:0016787">
    <property type="term" value="F:hydrolase activity"/>
    <property type="evidence" value="ECO:0007669"/>
    <property type="project" value="UniProtKB-KW"/>
</dbReference>
<keyword evidence="2" id="KW-1185">Reference proteome</keyword>
<comment type="caution">
    <text evidence="1">The sequence shown here is derived from an EMBL/GenBank/DDBJ whole genome shotgun (WGS) entry which is preliminary data.</text>
</comment>
<dbReference type="OrthoDB" id="9815326at2"/>
<evidence type="ECO:0000313" key="1">
    <source>
        <dbReference type="EMBL" id="KTD23322.1"/>
    </source>
</evidence>
<dbReference type="EMBL" id="LNYK01000001">
    <property type="protein sequence ID" value="KTD23322.1"/>
    <property type="molecule type" value="Genomic_DNA"/>
</dbReference>
<sequence>MKPTVLIFSCEHGGREIPEEYRHLFPKQEKLHSPSAVDTGSLEIAQYLSRALNCDFTYTNISRLIIDCNRSLTHRNCFSSYTHALPSAEKKKIIANYYLPFREKTRQIIQRHIAESKQVLHLSIHTFAPEAKGVLRNAAISILYDHRRHGEKEVARIWHELLLAQSPRYRVRLNYPYRGDSNSFASELRQELGEKDYLGLELEVNQALLQDEKSFKEITETIVYTLQELIRLL</sequence>
<protein>
    <submittedName>
        <fullName evidence="1">N-formylglutamate amidohydrolase</fullName>
    </submittedName>
</protein>
<dbReference type="Gene3D" id="3.40.630.40">
    <property type="entry name" value="Zn-dependent exopeptidases"/>
    <property type="match status" value="1"/>
</dbReference>
<reference evidence="1 2" key="1">
    <citation type="submission" date="2015-11" db="EMBL/GenBank/DDBJ databases">
        <title>Genomic analysis of 38 Legionella species identifies large and diverse effector repertoires.</title>
        <authorList>
            <person name="Burstein D."/>
            <person name="Amaro F."/>
            <person name="Zusman T."/>
            <person name="Lifshitz Z."/>
            <person name="Cohen O."/>
            <person name="Gilbert J.A."/>
            <person name="Pupko T."/>
            <person name="Shuman H.A."/>
            <person name="Segal G."/>
        </authorList>
    </citation>
    <scope>NUCLEOTIDE SEQUENCE [LARGE SCALE GENOMIC DNA]</scope>
    <source>
        <strain evidence="1 2">ATCC 49505</strain>
    </source>
</reference>
<dbReference type="Proteomes" id="UP000054997">
    <property type="component" value="Unassembled WGS sequence"/>
</dbReference>
<dbReference type="SUPFAM" id="SSF53187">
    <property type="entry name" value="Zn-dependent exopeptidases"/>
    <property type="match status" value="1"/>
</dbReference>
<dbReference type="Pfam" id="PF05013">
    <property type="entry name" value="FGase"/>
    <property type="match status" value="1"/>
</dbReference>
<dbReference type="STRING" id="45068.Llon_0207"/>
<dbReference type="RefSeq" id="WP_058528218.1">
    <property type="nucleotide sequence ID" value="NZ_CAAAHZ010000013.1"/>
</dbReference>
<organism evidence="1 2">
    <name type="scientific">Legionella londiniensis</name>
    <dbReference type="NCBI Taxonomy" id="45068"/>
    <lineage>
        <taxon>Bacteria</taxon>
        <taxon>Pseudomonadati</taxon>
        <taxon>Pseudomonadota</taxon>
        <taxon>Gammaproteobacteria</taxon>
        <taxon>Legionellales</taxon>
        <taxon>Legionellaceae</taxon>
        <taxon>Legionella</taxon>
    </lineage>
</organism>
<evidence type="ECO:0000313" key="2">
    <source>
        <dbReference type="Proteomes" id="UP000054997"/>
    </source>
</evidence>
<proteinExistence type="predicted"/>
<dbReference type="InterPro" id="IPR007709">
    <property type="entry name" value="N-FG_amidohydro"/>
</dbReference>
<dbReference type="AlphaFoldDB" id="A0A0W0VTB5"/>
<gene>
    <name evidence="1" type="ORF">Llon_0207</name>
</gene>
<name>A0A0W0VTB5_9GAMM</name>
<dbReference type="PATRIC" id="fig|45068.5.peg.217"/>